<dbReference type="VEuPathDB" id="VectorBase:ACUA024517"/>
<organism evidence="1 2">
    <name type="scientific">Anopheles culicifacies</name>
    <dbReference type="NCBI Taxonomy" id="139723"/>
    <lineage>
        <taxon>Eukaryota</taxon>
        <taxon>Metazoa</taxon>
        <taxon>Ecdysozoa</taxon>
        <taxon>Arthropoda</taxon>
        <taxon>Hexapoda</taxon>
        <taxon>Insecta</taxon>
        <taxon>Pterygota</taxon>
        <taxon>Neoptera</taxon>
        <taxon>Endopterygota</taxon>
        <taxon>Diptera</taxon>
        <taxon>Nematocera</taxon>
        <taxon>Culicoidea</taxon>
        <taxon>Culicidae</taxon>
        <taxon>Anophelinae</taxon>
        <taxon>Anopheles</taxon>
        <taxon>culicifacies species complex</taxon>
    </lineage>
</organism>
<evidence type="ECO:0000313" key="2">
    <source>
        <dbReference type="Proteomes" id="UP000075883"/>
    </source>
</evidence>
<reference evidence="1" key="2">
    <citation type="submission" date="2020-05" db="UniProtKB">
        <authorList>
            <consortium name="EnsemblMetazoa"/>
        </authorList>
    </citation>
    <scope>IDENTIFICATION</scope>
    <source>
        <strain evidence="1">A-37</strain>
    </source>
</reference>
<reference evidence="2" key="1">
    <citation type="submission" date="2013-09" db="EMBL/GenBank/DDBJ databases">
        <title>The Genome Sequence of Anopheles culicifacies species A.</title>
        <authorList>
            <consortium name="The Broad Institute Genomics Platform"/>
            <person name="Neafsey D.E."/>
            <person name="Besansky N."/>
            <person name="Howell P."/>
            <person name="Walton C."/>
            <person name="Young S.K."/>
            <person name="Zeng Q."/>
            <person name="Gargeya S."/>
            <person name="Fitzgerald M."/>
            <person name="Haas B."/>
            <person name="Abouelleil A."/>
            <person name="Allen A.W."/>
            <person name="Alvarado L."/>
            <person name="Arachchi H.M."/>
            <person name="Berlin A.M."/>
            <person name="Chapman S.B."/>
            <person name="Gainer-Dewar J."/>
            <person name="Goldberg J."/>
            <person name="Griggs A."/>
            <person name="Gujja S."/>
            <person name="Hansen M."/>
            <person name="Howarth C."/>
            <person name="Imamovic A."/>
            <person name="Ireland A."/>
            <person name="Larimer J."/>
            <person name="McCowan C."/>
            <person name="Murphy C."/>
            <person name="Pearson M."/>
            <person name="Poon T.W."/>
            <person name="Priest M."/>
            <person name="Roberts A."/>
            <person name="Saif S."/>
            <person name="Shea T."/>
            <person name="Sisk P."/>
            <person name="Sykes S."/>
            <person name="Wortman J."/>
            <person name="Nusbaum C."/>
            <person name="Birren B."/>
        </authorList>
    </citation>
    <scope>NUCLEOTIDE SEQUENCE [LARGE SCALE GENOMIC DNA]</scope>
    <source>
        <strain evidence="2">A-37</strain>
    </source>
</reference>
<dbReference type="EnsemblMetazoa" id="ACUA024517-RA">
    <property type="protein sequence ID" value="ACUA024517-PA"/>
    <property type="gene ID" value="ACUA024517"/>
</dbReference>
<protein>
    <submittedName>
        <fullName evidence="1">Uncharacterized protein</fullName>
    </submittedName>
</protein>
<keyword evidence="2" id="KW-1185">Reference proteome</keyword>
<dbReference type="EMBL" id="AXCM01003725">
    <property type="status" value="NOT_ANNOTATED_CDS"/>
    <property type="molecule type" value="Genomic_DNA"/>
</dbReference>
<accession>A0A182MRH0</accession>
<name>A0A182MRH0_9DIPT</name>
<dbReference type="Proteomes" id="UP000075883">
    <property type="component" value="Unassembled WGS sequence"/>
</dbReference>
<proteinExistence type="predicted"/>
<sequence>MAAAVACSPNGENSLNFLGDDPFSGTRVVCSVLRFRRKSFSEVLSCIVIVPFSTVSRSSLVSVAIPSGRYFANSFRGLALAAVVTVTVCLLRAISNSADLTGYTTCRSSSNTSISSEQFFAMKQRTLSISSLLRDATSSSLMILLISSRTSSLCIFSIRSAVYFFDLGVPNSSSICFAWFRKEVRSCSSMMAALSAGSILRSKPRSASPADRNGFVDMRGNSDGGWDGTLRVGNTTAAGEAALQQPLSIRYVSKVSLQDEKIVVKLQLHLLVLLLLLLLLLLKVQRSPGELELRVEQIDVGRYLVGVVVNDKVLMEMVQILQPLVTVHLLRLLAPQERRHHLVFIHREPVMELLHCLC</sequence>
<dbReference type="AlphaFoldDB" id="A0A182MRH0"/>
<evidence type="ECO:0000313" key="1">
    <source>
        <dbReference type="EnsemblMetazoa" id="ACUA024517-PA"/>
    </source>
</evidence>